<keyword evidence="2" id="KW-1133">Transmembrane helix</keyword>
<protein>
    <submittedName>
        <fullName evidence="3">Uncharacterized protein</fullName>
    </submittedName>
</protein>
<keyword evidence="2" id="KW-0812">Transmembrane</keyword>
<evidence type="ECO:0000313" key="3">
    <source>
        <dbReference type="EMBL" id="QHT01492.1"/>
    </source>
</evidence>
<name>A0A6C0CBJ0_9ZZZZ</name>
<dbReference type="AlphaFoldDB" id="A0A6C0CBJ0"/>
<evidence type="ECO:0000256" key="2">
    <source>
        <dbReference type="SAM" id="Phobius"/>
    </source>
</evidence>
<reference evidence="3" key="1">
    <citation type="journal article" date="2020" name="Nature">
        <title>Giant virus diversity and host interactions through global metagenomics.</title>
        <authorList>
            <person name="Schulz F."/>
            <person name="Roux S."/>
            <person name="Paez-Espino D."/>
            <person name="Jungbluth S."/>
            <person name="Walsh D.A."/>
            <person name="Denef V.J."/>
            <person name="McMahon K.D."/>
            <person name="Konstantinidis K.T."/>
            <person name="Eloe-Fadrosh E.A."/>
            <person name="Kyrpides N.C."/>
            <person name="Woyke T."/>
        </authorList>
    </citation>
    <scope>NUCLEOTIDE SEQUENCE</scope>
    <source>
        <strain evidence="3">GVMAG-M-3300020192-26</strain>
    </source>
</reference>
<organism evidence="3">
    <name type="scientific">viral metagenome</name>
    <dbReference type="NCBI Taxonomy" id="1070528"/>
    <lineage>
        <taxon>unclassified sequences</taxon>
        <taxon>metagenomes</taxon>
        <taxon>organismal metagenomes</taxon>
    </lineage>
</organism>
<dbReference type="EMBL" id="MN739374">
    <property type="protein sequence ID" value="QHT01492.1"/>
    <property type="molecule type" value="Genomic_DNA"/>
</dbReference>
<accession>A0A6C0CBJ0</accession>
<feature type="region of interest" description="Disordered" evidence="1">
    <location>
        <begin position="256"/>
        <end position="278"/>
    </location>
</feature>
<keyword evidence="2" id="KW-0472">Membrane</keyword>
<feature type="transmembrane region" description="Helical" evidence="2">
    <location>
        <begin position="50"/>
        <end position="74"/>
    </location>
</feature>
<evidence type="ECO:0000256" key="1">
    <source>
        <dbReference type="SAM" id="MobiDB-lite"/>
    </source>
</evidence>
<proteinExistence type="predicted"/>
<sequence length="327" mass="37692">MAMFLMGLASISSTLSDKMKETGKFISHLLFISLTCNTVWSTLAIMYNCFFYFGFFNTIVNLFLFSFLVMGGFVQMAQEGVMDWMGKYTLGQQILTGLNNYYDLYIVSANLWTRICEHVKYVFKNYVQVYGTVVIDKLLTVNADLSDNLKSKKVIARLDKKYAVTKDMFMQEYLQPYFFSLIESTISGDPFQNVNNSYKVNTDMTDKFEKMVLDSEIDNLSDEDEDTSPAAVPIEPPKVLSPEENRQMLRKKIAAKKAARGNRNKQMQMSTKSQPPNMNKMMETMMQGDNLKKFMTAFPPDKMDPANLDDKQLELMMQMMKDMNKKK</sequence>
<feature type="transmembrane region" description="Helical" evidence="2">
    <location>
        <begin position="26"/>
        <end position="43"/>
    </location>
</feature>
<feature type="compositionally biased region" description="Polar residues" evidence="1">
    <location>
        <begin position="264"/>
        <end position="277"/>
    </location>
</feature>